<name>A0ABM7WWS8_9BACT</name>
<proteinExistence type="predicted"/>
<evidence type="ECO:0000259" key="1">
    <source>
        <dbReference type="Pfam" id="PF00117"/>
    </source>
</evidence>
<feature type="domain" description="Glutamine amidotransferase" evidence="1">
    <location>
        <begin position="50"/>
        <end position="187"/>
    </location>
</feature>
<organism evidence="2 3">
    <name type="scientific">Anaeromyxobacter oryzae</name>
    <dbReference type="NCBI Taxonomy" id="2918170"/>
    <lineage>
        <taxon>Bacteria</taxon>
        <taxon>Pseudomonadati</taxon>
        <taxon>Myxococcota</taxon>
        <taxon>Myxococcia</taxon>
        <taxon>Myxococcales</taxon>
        <taxon>Cystobacterineae</taxon>
        <taxon>Anaeromyxobacteraceae</taxon>
        <taxon>Anaeromyxobacter</taxon>
    </lineage>
</organism>
<keyword evidence="3" id="KW-1185">Reference proteome</keyword>
<sequence>MPRVLVIRTGSAPDDVRAAHGDFTEWFAALLAPAAVVAADAEPAGALPDARGLDGVVVTGSLASVTRPEPWMDALGGWLLAAAEQIPVLGVCFGHQLLGHALGVRVERNPRGPEAGTREVTLTRAGRADPLFQGLPERLAVQQSHSDHVPALPPGAVLLAGNGHAPVQAFGHGPRIRAVQFHPEFDAARTRALCESERELLDAARPGLAVEALSSIRETPEAARILANWRAGLGGA</sequence>
<dbReference type="SUPFAM" id="SSF52317">
    <property type="entry name" value="Class I glutamine amidotransferase-like"/>
    <property type="match status" value="1"/>
</dbReference>
<dbReference type="EMBL" id="AP025591">
    <property type="protein sequence ID" value="BDG03951.1"/>
    <property type="molecule type" value="Genomic_DNA"/>
</dbReference>
<reference evidence="3" key="1">
    <citation type="journal article" date="2022" name="Int. J. Syst. Evol. Microbiol.">
        <title>Anaeromyxobacter oryzae sp. nov., Anaeromyxobacter diazotrophicus sp. nov. and Anaeromyxobacter paludicola sp. nov., isolated from paddy soils.</title>
        <authorList>
            <person name="Itoh H."/>
            <person name="Xu Z."/>
            <person name="Mise K."/>
            <person name="Masuda Y."/>
            <person name="Ushijima N."/>
            <person name="Hayakawa C."/>
            <person name="Shiratori Y."/>
            <person name="Senoo K."/>
        </authorList>
    </citation>
    <scope>NUCLEOTIDE SEQUENCE [LARGE SCALE GENOMIC DNA]</scope>
    <source>
        <strain evidence="3">Red232</strain>
    </source>
</reference>
<dbReference type="Pfam" id="PF00117">
    <property type="entry name" value="GATase"/>
    <property type="match status" value="1"/>
</dbReference>
<evidence type="ECO:0000313" key="3">
    <source>
        <dbReference type="Proteomes" id="UP001162891"/>
    </source>
</evidence>
<dbReference type="InterPro" id="IPR044992">
    <property type="entry name" value="ChyE-like"/>
</dbReference>
<evidence type="ECO:0000313" key="2">
    <source>
        <dbReference type="EMBL" id="BDG03951.1"/>
    </source>
</evidence>
<dbReference type="PROSITE" id="PS51273">
    <property type="entry name" value="GATASE_TYPE_1"/>
    <property type="match status" value="1"/>
</dbReference>
<gene>
    <name evidence="2" type="ORF">AMOR_29470</name>
</gene>
<dbReference type="CDD" id="cd01741">
    <property type="entry name" value="GATase1_1"/>
    <property type="match status" value="1"/>
</dbReference>
<dbReference type="Proteomes" id="UP001162891">
    <property type="component" value="Chromosome"/>
</dbReference>
<dbReference type="InterPro" id="IPR029062">
    <property type="entry name" value="Class_I_gatase-like"/>
</dbReference>
<dbReference type="InterPro" id="IPR017926">
    <property type="entry name" value="GATASE"/>
</dbReference>
<dbReference type="RefSeq" id="WP_248352326.1">
    <property type="nucleotide sequence ID" value="NZ_AP025591.1"/>
</dbReference>
<accession>A0ABM7WWS8</accession>
<protein>
    <submittedName>
        <fullName evidence="2">GMP synthase</fullName>
    </submittedName>
</protein>
<dbReference type="PANTHER" id="PTHR42695">
    <property type="entry name" value="GLUTAMINE AMIDOTRANSFERASE YLR126C-RELATED"/>
    <property type="match status" value="1"/>
</dbReference>
<dbReference type="Gene3D" id="3.40.50.880">
    <property type="match status" value="1"/>
</dbReference>
<dbReference type="PANTHER" id="PTHR42695:SF5">
    <property type="entry name" value="GLUTAMINE AMIDOTRANSFERASE YLR126C-RELATED"/>
    <property type="match status" value="1"/>
</dbReference>